<feature type="transmembrane region" description="Helical" evidence="1">
    <location>
        <begin position="12"/>
        <end position="40"/>
    </location>
</feature>
<feature type="transmembrane region" description="Helical" evidence="1">
    <location>
        <begin position="101"/>
        <end position="120"/>
    </location>
</feature>
<protein>
    <submittedName>
        <fullName evidence="2">Uncharacterized protein</fullName>
    </submittedName>
</protein>
<gene>
    <name evidence="2" type="ORF">SAMN04488053_104211</name>
</gene>
<accession>A0A1H0F6Q7</accession>
<dbReference type="STRING" id="745820.SAMN04488053_104211"/>
<sequence>MIFLWFSLTVFLIIWTAFVLNFFIGGIVFIVSMAALLAWKDDFAGLFFKVKFVKYMAVVSFLLSGLFTAVYMYLFSYRTSIPPIEENMETINAVFRYEGPLPTYVVIFFVYFVLSLWRYFQLK</sequence>
<keyword evidence="1" id="KW-0812">Transmembrane</keyword>
<organism evidence="2 3">
    <name type="scientific">Alkalicoccus daliensis</name>
    <dbReference type="NCBI Taxonomy" id="745820"/>
    <lineage>
        <taxon>Bacteria</taxon>
        <taxon>Bacillati</taxon>
        <taxon>Bacillota</taxon>
        <taxon>Bacilli</taxon>
        <taxon>Bacillales</taxon>
        <taxon>Bacillaceae</taxon>
        <taxon>Alkalicoccus</taxon>
    </lineage>
</organism>
<name>A0A1H0F6Q7_9BACI</name>
<evidence type="ECO:0000256" key="1">
    <source>
        <dbReference type="SAM" id="Phobius"/>
    </source>
</evidence>
<evidence type="ECO:0000313" key="3">
    <source>
        <dbReference type="Proteomes" id="UP000198778"/>
    </source>
</evidence>
<reference evidence="3" key="1">
    <citation type="submission" date="2016-10" db="EMBL/GenBank/DDBJ databases">
        <authorList>
            <person name="Varghese N."/>
            <person name="Submissions S."/>
        </authorList>
    </citation>
    <scope>NUCLEOTIDE SEQUENCE [LARGE SCALE GENOMIC DNA]</scope>
    <source>
        <strain evidence="3">CGMCC 1.10369</strain>
    </source>
</reference>
<proteinExistence type="predicted"/>
<keyword evidence="1" id="KW-1133">Transmembrane helix</keyword>
<evidence type="ECO:0000313" key="2">
    <source>
        <dbReference type="EMBL" id="SDN90285.1"/>
    </source>
</evidence>
<keyword evidence="1" id="KW-0472">Membrane</keyword>
<dbReference type="Proteomes" id="UP000198778">
    <property type="component" value="Unassembled WGS sequence"/>
</dbReference>
<dbReference type="EMBL" id="FNIL01000004">
    <property type="protein sequence ID" value="SDN90285.1"/>
    <property type="molecule type" value="Genomic_DNA"/>
</dbReference>
<dbReference type="AlphaFoldDB" id="A0A1H0F6Q7"/>
<dbReference type="RefSeq" id="WP_090842643.1">
    <property type="nucleotide sequence ID" value="NZ_FNIL01000004.1"/>
</dbReference>
<keyword evidence="3" id="KW-1185">Reference proteome</keyword>
<feature type="transmembrane region" description="Helical" evidence="1">
    <location>
        <begin position="52"/>
        <end position="74"/>
    </location>
</feature>